<feature type="region of interest" description="Disordered" evidence="1">
    <location>
        <begin position="25"/>
        <end position="84"/>
    </location>
</feature>
<organism evidence="4">
    <name type="scientific">Onchocerca flexuosa</name>
    <dbReference type="NCBI Taxonomy" id="387005"/>
    <lineage>
        <taxon>Eukaryota</taxon>
        <taxon>Metazoa</taxon>
        <taxon>Ecdysozoa</taxon>
        <taxon>Nematoda</taxon>
        <taxon>Chromadorea</taxon>
        <taxon>Rhabditida</taxon>
        <taxon>Spirurina</taxon>
        <taxon>Spiruromorpha</taxon>
        <taxon>Filarioidea</taxon>
        <taxon>Onchocercidae</taxon>
        <taxon>Onchocerca</taxon>
    </lineage>
</organism>
<evidence type="ECO:0000313" key="3">
    <source>
        <dbReference type="Proteomes" id="UP000267606"/>
    </source>
</evidence>
<evidence type="ECO:0000256" key="1">
    <source>
        <dbReference type="SAM" id="MobiDB-lite"/>
    </source>
</evidence>
<feature type="compositionally biased region" description="Basic and acidic residues" evidence="1">
    <location>
        <begin position="36"/>
        <end position="63"/>
    </location>
</feature>
<name>A0A183HW92_9BILA</name>
<evidence type="ECO:0000313" key="2">
    <source>
        <dbReference type="EMBL" id="VDO78959.1"/>
    </source>
</evidence>
<keyword evidence="3" id="KW-1185">Reference proteome</keyword>
<accession>A0A183HW92</accession>
<reference evidence="2 3" key="2">
    <citation type="submission" date="2018-11" db="EMBL/GenBank/DDBJ databases">
        <authorList>
            <consortium name="Pathogen Informatics"/>
        </authorList>
    </citation>
    <scope>NUCLEOTIDE SEQUENCE [LARGE SCALE GENOMIC DNA]</scope>
</reference>
<dbReference type="Proteomes" id="UP000267606">
    <property type="component" value="Unassembled WGS sequence"/>
</dbReference>
<proteinExistence type="predicted"/>
<evidence type="ECO:0000313" key="4">
    <source>
        <dbReference type="WBParaSite" id="OFLC_0001175401-mRNA-1"/>
    </source>
</evidence>
<reference evidence="4" key="1">
    <citation type="submission" date="2016-06" db="UniProtKB">
        <authorList>
            <consortium name="WormBaseParasite"/>
        </authorList>
    </citation>
    <scope>IDENTIFICATION</scope>
</reference>
<sequence>MTKSEIFISGVEKKKIAIQEKKNCDDGSLRNTLSKNENDAYKEIGEKKFESNGDQSNKKDKKEKQSKKQHQRKKSRSKERPKKR</sequence>
<dbReference type="EMBL" id="UZAJ01017416">
    <property type="protein sequence ID" value="VDO78959.1"/>
    <property type="molecule type" value="Genomic_DNA"/>
</dbReference>
<protein>
    <submittedName>
        <fullName evidence="2 4">Uncharacterized protein</fullName>
    </submittedName>
</protein>
<feature type="compositionally biased region" description="Basic residues" evidence="1">
    <location>
        <begin position="64"/>
        <end position="84"/>
    </location>
</feature>
<dbReference type="WBParaSite" id="OFLC_0001175401-mRNA-1">
    <property type="protein sequence ID" value="OFLC_0001175401-mRNA-1"/>
    <property type="gene ID" value="OFLC_0001175401"/>
</dbReference>
<dbReference type="AlphaFoldDB" id="A0A183HW92"/>
<dbReference type="STRING" id="387005.A0A183HW92"/>
<gene>
    <name evidence="2" type="ORF">OFLC_LOCUS11755</name>
</gene>